<protein>
    <submittedName>
        <fullName evidence="1">Uncharacterized protein</fullName>
    </submittedName>
</protein>
<accession>A0A1T5A8M8</accession>
<dbReference type="STRING" id="439228.SAMN06295920_101715"/>
<keyword evidence="2" id="KW-1185">Reference proteome</keyword>
<evidence type="ECO:0000313" key="1">
    <source>
        <dbReference type="EMBL" id="SKB31361.1"/>
    </source>
</evidence>
<dbReference type="Proteomes" id="UP000189818">
    <property type="component" value="Unassembled WGS sequence"/>
</dbReference>
<dbReference type="OrthoDB" id="7591561at2"/>
<name>A0A1T5A8M8_9SPHN</name>
<evidence type="ECO:0000313" key="2">
    <source>
        <dbReference type="Proteomes" id="UP000189818"/>
    </source>
</evidence>
<dbReference type="EMBL" id="FUYM01000001">
    <property type="protein sequence ID" value="SKB31361.1"/>
    <property type="molecule type" value="Genomic_DNA"/>
</dbReference>
<organism evidence="1 2">
    <name type="scientific">Rhizorhabdus histidinilytica</name>
    <dbReference type="NCBI Taxonomy" id="439228"/>
    <lineage>
        <taxon>Bacteria</taxon>
        <taxon>Pseudomonadati</taxon>
        <taxon>Pseudomonadota</taxon>
        <taxon>Alphaproteobacteria</taxon>
        <taxon>Sphingomonadales</taxon>
        <taxon>Sphingomonadaceae</taxon>
        <taxon>Rhizorhabdus</taxon>
    </lineage>
</organism>
<dbReference type="AlphaFoldDB" id="A0A1T5A8M8"/>
<sequence length="288" mass="31198">MTTDPTRAAEIVVEQRHIDAAQHIYDKVPLFAMGHVKARPSHDLVQAFARFERDHMQRPTDTARAGERATIQKWRDNAFEAAATIVKRYVEVGGADEAAYAVHDILALHSDPAAGVAAIGGYEIKQTPIATPFACKDETVSGRLVQGAESDEEAVACLIWAQLCPGMVMGDEDLPHYLNAARAALAELGVAALASTPQPAAAETVDALWLELCEYDDRTSPEEYPDHALITRDELAEFIARAVAAERERCAVIAERETGYYPSGNMMFGPSVPRVIAAAIRQSAKGGE</sequence>
<reference evidence="2" key="1">
    <citation type="submission" date="2017-02" db="EMBL/GenBank/DDBJ databases">
        <authorList>
            <person name="Varghese N."/>
            <person name="Submissions S."/>
        </authorList>
    </citation>
    <scope>NUCLEOTIDE SEQUENCE [LARGE SCALE GENOMIC DNA]</scope>
    <source>
        <strain evidence="2">UM2</strain>
    </source>
</reference>
<proteinExistence type="predicted"/>
<dbReference type="RefSeq" id="WP_079646631.1">
    <property type="nucleotide sequence ID" value="NZ_FUYM01000001.1"/>
</dbReference>
<gene>
    <name evidence="1" type="ORF">SAMN06295920_101715</name>
</gene>